<feature type="region of interest" description="Disordered" evidence="3">
    <location>
        <begin position="484"/>
        <end position="504"/>
    </location>
</feature>
<name>A0A2T5UBT0_9SPHN</name>
<dbReference type="SUPFAM" id="SSF63411">
    <property type="entry name" value="LuxS/MPP-like metallohydrolase"/>
    <property type="match status" value="4"/>
</dbReference>
<dbReference type="InterPro" id="IPR011765">
    <property type="entry name" value="Pept_M16_N"/>
</dbReference>
<dbReference type="RefSeq" id="WP_107952075.1">
    <property type="nucleotide sequence ID" value="NZ_QAYE01000001.1"/>
</dbReference>
<reference evidence="7 8" key="1">
    <citation type="submission" date="2018-04" db="EMBL/GenBank/DDBJ databases">
        <title>Genomic Encyclopedia of Type Strains, Phase III (KMG-III): the genomes of soil and plant-associated and newly described type strains.</title>
        <authorList>
            <person name="Whitman W."/>
        </authorList>
    </citation>
    <scope>NUCLEOTIDE SEQUENCE [LARGE SCALE GENOMIC DNA]</scope>
    <source>
        <strain evidence="7 8">MA-olki</strain>
    </source>
</reference>
<dbReference type="PANTHER" id="PTHR11851">
    <property type="entry name" value="METALLOPROTEASE"/>
    <property type="match status" value="1"/>
</dbReference>
<proteinExistence type="inferred from homology"/>
<evidence type="ECO:0000313" key="7">
    <source>
        <dbReference type="EMBL" id="PTW48956.1"/>
    </source>
</evidence>
<protein>
    <submittedName>
        <fullName evidence="7">Zinc protease</fullName>
    </submittedName>
</protein>
<dbReference type="Proteomes" id="UP000244013">
    <property type="component" value="Unassembled WGS sequence"/>
</dbReference>
<dbReference type="PANTHER" id="PTHR11851:SF49">
    <property type="entry name" value="MITOCHONDRIAL-PROCESSING PEPTIDASE SUBUNIT ALPHA"/>
    <property type="match status" value="1"/>
</dbReference>
<organism evidence="7 8">
    <name type="scientific">Sphingomonas faeni</name>
    <dbReference type="NCBI Taxonomy" id="185950"/>
    <lineage>
        <taxon>Bacteria</taxon>
        <taxon>Pseudomonadati</taxon>
        <taxon>Pseudomonadota</taxon>
        <taxon>Alphaproteobacteria</taxon>
        <taxon>Sphingomonadales</taxon>
        <taxon>Sphingomonadaceae</taxon>
        <taxon>Sphingomonas</taxon>
    </lineage>
</organism>
<keyword evidence="2" id="KW-0378">Hydrolase</keyword>
<dbReference type="GO" id="GO:0006508">
    <property type="term" value="P:proteolysis"/>
    <property type="evidence" value="ECO:0007669"/>
    <property type="project" value="UniProtKB-KW"/>
</dbReference>
<dbReference type="AlphaFoldDB" id="A0A2T5UBT0"/>
<feature type="domain" description="Peptidase M16 C-terminal" evidence="6">
    <location>
        <begin position="206"/>
        <end position="381"/>
    </location>
</feature>
<dbReference type="EMBL" id="QAYE01000001">
    <property type="protein sequence ID" value="PTW48956.1"/>
    <property type="molecule type" value="Genomic_DNA"/>
</dbReference>
<dbReference type="GeneID" id="91004549"/>
<evidence type="ECO:0000256" key="1">
    <source>
        <dbReference type="ARBA" id="ARBA00007261"/>
    </source>
</evidence>
<dbReference type="OrthoDB" id="9811314at2"/>
<feature type="signal peptide" evidence="4">
    <location>
        <begin position="1"/>
        <end position="21"/>
    </location>
</feature>
<evidence type="ECO:0000256" key="4">
    <source>
        <dbReference type="SAM" id="SignalP"/>
    </source>
</evidence>
<feature type="compositionally biased region" description="Pro residues" evidence="3">
    <location>
        <begin position="492"/>
        <end position="504"/>
    </location>
</feature>
<dbReference type="Gene3D" id="3.30.830.10">
    <property type="entry name" value="Metalloenzyme, LuxS/M16 peptidase-like"/>
    <property type="match status" value="4"/>
</dbReference>
<feature type="domain" description="Peptidase M16 N-terminal" evidence="5">
    <location>
        <begin position="48"/>
        <end position="192"/>
    </location>
</feature>
<feature type="chain" id="PRO_5015761603" evidence="4">
    <location>
        <begin position="22"/>
        <end position="943"/>
    </location>
</feature>
<keyword evidence="7" id="KW-0645">Protease</keyword>
<feature type="domain" description="Peptidase M16 N-terminal" evidence="5">
    <location>
        <begin position="519"/>
        <end position="628"/>
    </location>
</feature>
<dbReference type="Pfam" id="PF00675">
    <property type="entry name" value="Peptidase_M16"/>
    <property type="match status" value="2"/>
</dbReference>
<dbReference type="InterPro" id="IPR050361">
    <property type="entry name" value="MPP/UQCRC_Complex"/>
</dbReference>
<sequence>MRLLRSALLLTAASFPVAVGAQTAPAPTQVSVKPIAYTERTLPNGLRVYAIRDTGTPNVSVQVWYDVGSKDDPKGKSGFAHMFEHLMFKSTRNLVSEQMDRLTEDVGGYNNASTNDDYTNYYEVIPANHLQRLLFAEADRMASLVVEPKSFGSERDVVKEELRQSTLSRPYGKLFSLYYPAIAYSTHPYARGTIGSLENLEAAGIDDVRAFHATYYRPDNAILVVSGNFDPAQLNGWVDQYFAGIKKPSAAIPRVTVAEPARTKAVARTVYEPNTPLPAVLVSYHVPADRDADIAALTVLKAVLATGESSRLYESVVYRDQLAQSAEAFLDTKQATGNMVVYAILAGGKTVEAGEAALKREVARFRDAPVTAAELAEAKNEILTQSIQSRETAEGKASTLASAVLIDGDPQAADKQLAAIARVTAADIQRVARKYLGDNQSATIRYMPLAAKPAGGVADAITVAPTVQVADLKAPANIEIVTPAPKGHRVQPPAPSAPVSPTIPQPLETRLANGMRLVTVERHDLPIVTAYLVTAGGAATDPANRAGVSSLSADLLTKGTKTRSATQIARAVEGLGGAIGSSAGSDGAAVDVTVKSDQLAPAIAILADVAINPAFAPEEIERARTQQVDAVTLALKDPAQVAGLVADRAVLGASPYGAPNGGTPLSLKAITRADITAAYARSFQPGQATLIMVGDVTAARAKALAESQFGSWKSVGGATVSAPQVEYPKPRVIVVDMPEAGQAGVVVARPAIARSDTRYYPLAVGNTVLGGGFSSRLNQEIRIKRGLAYGAGSGLDAGKTQGTVAARTQTKNPTAAEVVTLIAAEMTRMGASPVPAAELDTRKAVLVGNFGRGIETTSGVAGILGAYVQNGVPLGELQRYTGAVGAVDPAAVQAAAVALLDPKAASIVVVGDAKQFIEPLRKAYPNVEVIPEAALKLDTATLR</sequence>
<gene>
    <name evidence="7" type="ORF">C8J25_101457</name>
</gene>
<keyword evidence="4" id="KW-0732">Signal</keyword>
<accession>A0A2T5UBT0</accession>
<dbReference type="InterPro" id="IPR007863">
    <property type="entry name" value="Peptidase_M16_C"/>
</dbReference>
<dbReference type="GO" id="GO:0046872">
    <property type="term" value="F:metal ion binding"/>
    <property type="evidence" value="ECO:0007669"/>
    <property type="project" value="InterPro"/>
</dbReference>
<dbReference type="Pfam" id="PF05193">
    <property type="entry name" value="Peptidase_M16_C"/>
    <property type="match status" value="2"/>
</dbReference>
<evidence type="ECO:0000256" key="2">
    <source>
        <dbReference type="ARBA" id="ARBA00023049"/>
    </source>
</evidence>
<dbReference type="GO" id="GO:0008237">
    <property type="term" value="F:metallopeptidase activity"/>
    <property type="evidence" value="ECO:0007669"/>
    <property type="project" value="UniProtKB-KW"/>
</dbReference>
<evidence type="ECO:0000259" key="5">
    <source>
        <dbReference type="Pfam" id="PF00675"/>
    </source>
</evidence>
<comment type="caution">
    <text evidence="7">The sequence shown here is derived from an EMBL/GenBank/DDBJ whole genome shotgun (WGS) entry which is preliminary data.</text>
</comment>
<comment type="similarity">
    <text evidence="1">Belongs to the peptidase M16 family.</text>
</comment>
<evidence type="ECO:0000259" key="6">
    <source>
        <dbReference type="Pfam" id="PF05193"/>
    </source>
</evidence>
<evidence type="ECO:0000256" key="3">
    <source>
        <dbReference type="SAM" id="MobiDB-lite"/>
    </source>
</evidence>
<feature type="domain" description="Peptidase M16 C-terminal" evidence="6">
    <location>
        <begin position="670"/>
        <end position="845"/>
    </location>
</feature>
<dbReference type="InterPro" id="IPR011249">
    <property type="entry name" value="Metalloenz_LuxS/M16"/>
</dbReference>
<evidence type="ECO:0000313" key="8">
    <source>
        <dbReference type="Proteomes" id="UP000244013"/>
    </source>
</evidence>
<keyword evidence="2" id="KW-0482">Metalloprotease</keyword>